<feature type="transmembrane region" description="Helical" evidence="7">
    <location>
        <begin position="139"/>
        <end position="158"/>
    </location>
</feature>
<evidence type="ECO:0000256" key="4">
    <source>
        <dbReference type="ARBA" id="ARBA00022692"/>
    </source>
</evidence>
<protein>
    <submittedName>
        <fullName evidence="9">RMV1 protein</fullName>
    </submittedName>
</protein>
<dbReference type="OrthoDB" id="5982228at2759"/>
<evidence type="ECO:0000256" key="7">
    <source>
        <dbReference type="SAM" id="Phobius"/>
    </source>
</evidence>
<evidence type="ECO:0000259" key="8">
    <source>
        <dbReference type="Pfam" id="PF00324"/>
    </source>
</evidence>
<dbReference type="Pfam" id="PF00324">
    <property type="entry name" value="AA_permease"/>
    <property type="match status" value="1"/>
</dbReference>
<keyword evidence="3" id="KW-1003">Cell membrane</keyword>
<evidence type="ECO:0000256" key="5">
    <source>
        <dbReference type="ARBA" id="ARBA00022989"/>
    </source>
</evidence>
<keyword evidence="2" id="KW-0813">Transport</keyword>
<evidence type="ECO:0000256" key="6">
    <source>
        <dbReference type="ARBA" id="ARBA00023136"/>
    </source>
</evidence>
<sequence length="247" mass="25956">MTSELAMMPPLSNGGVTAWVARAFGTRVGECVGLNMLLYQIVDLATYTTVVTGYAQSGGYEVPSWLPAVVPFFVILLGLGVNLLALDAATEMLGAALLLVLLPFVLGVPLALGSEPVAWALASGQQAATTSAPEGDVNLFLSSLVWLFTGWDSFGNLAEDVAEPRHLVKGMLVAALIALAVYFACTFGALAAGPGTWQDGYLASAYGKLWRPLGLWVCFSAALSNTLIYTSELAAWTQLRANCSSDV</sequence>
<comment type="subcellular location">
    <subcellularLocation>
        <location evidence="1">Cell membrane</location>
        <topology evidence="1">Multi-pass membrane protein</topology>
    </subcellularLocation>
</comment>
<name>A0A812L4N8_9DINO</name>
<accession>A0A812L4N8</accession>
<dbReference type="GO" id="GO:0005886">
    <property type="term" value="C:plasma membrane"/>
    <property type="evidence" value="ECO:0007669"/>
    <property type="project" value="UniProtKB-SubCell"/>
</dbReference>
<feature type="transmembrane region" description="Helical" evidence="7">
    <location>
        <begin position="93"/>
        <end position="112"/>
    </location>
</feature>
<dbReference type="PANTHER" id="PTHR45826">
    <property type="entry name" value="POLYAMINE TRANSPORTER PUT1"/>
    <property type="match status" value="1"/>
</dbReference>
<comment type="caution">
    <text evidence="9">The sequence shown here is derived from an EMBL/GenBank/DDBJ whole genome shotgun (WGS) entry which is preliminary data.</text>
</comment>
<evidence type="ECO:0000256" key="1">
    <source>
        <dbReference type="ARBA" id="ARBA00004651"/>
    </source>
</evidence>
<feature type="transmembrane region" description="Helical" evidence="7">
    <location>
        <begin position="213"/>
        <end position="230"/>
    </location>
</feature>
<feature type="domain" description="Amino acid permease/ SLC12A" evidence="8">
    <location>
        <begin position="1"/>
        <end position="187"/>
    </location>
</feature>
<proteinExistence type="predicted"/>
<dbReference type="Proteomes" id="UP000604046">
    <property type="component" value="Unassembled WGS sequence"/>
</dbReference>
<dbReference type="GO" id="GO:0022857">
    <property type="term" value="F:transmembrane transporter activity"/>
    <property type="evidence" value="ECO:0007669"/>
    <property type="project" value="InterPro"/>
</dbReference>
<keyword evidence="6 7" id="KW-0472">Membrane</keyword>
<keyword evidence="10" id="KW-1185">Reference proteome</keyword>
<reference evidence="9" key="1">
    <citation type="submission" date="2021-02" db="EMBL/GenBank/DDBJ databases">
        <authorList>
            <person name="Dougan E. K."/>
            <person name="Rhodes N."/>
            <person name="Thang M."/>
            <person name="Chan C."/>
        </authorList>
    </citation>
    <scope>NUCLEOTIDE SEQUENCE</scope>
</reference>
<keyword evidence="4 7" id="KW-0812">Transmembrane</keyword>
<dbReference type="PANTHER" id="PTHR45826:SF2">
    <property type="entry name" value="AMINO ACID TRANSPORTER"/>
    <property type="match status" value="1"/>
</dbReference>
<feature type="transmembrane region" description="Helical" evidence="7">
    <location>
        <begin position="170"/>
        <end position="193"/>
    </location>
</feature>
<evidence type="ECO:0000256" key="2">
    <source>
        <dbReference type="ARBA" id="ARBA00022448"/>
    </source>
</evidence>
<dbReference type="InterPro" id="IPR044566">
    <property type="entry name" value="RMV1-like"/>
</dbReference>
<keyword evidence="5 7" id="KW-1133">Transmembrane helix</keyword>
<dbReference type="EMBL" id="CAJNDS010000902">
    <property type="protein sequence ID" value="CAE7240094.1"/>
    <property type="molecule type" value="Genomic_DNA"/>
</dbReference>
<organism evidence="9 10">
    <name type="scientific">Symbiodinium natans</name>
    <dbReference type="NCBI Taxonomy" id="878477"/>
    <lineage>
        <taxon>Eukaryota</taxon>
        <taxon>Sar</taxon>
        <taxon>Alveolata</taxon>
        <taxon>Dinophyceae</taxon>
        <taxon>Suessiales</taxon>
        <taxon>Symbiodiniaceae</taxon>
        <taxon>Symbiodinium</taxon>
    </lineage>
</organism>
<evidence type="ECO:0000313" key="10">
    <source>
        <dbReference type="Proteomes" id="UP000604046"/>
    </source>
</evidence>
<evidence type="ECO:0000256" key="3">
    <source>
        <dbReference type="ARBA" id="ARBA00022475"/>
    </source>
</evidence>
<dbReference type="InterPro" id="IPR004841">
    <property type="entry name" value="AA-permease/SLC12A_dom"/>
</dbReference>
<dbReference type="AlphaFoldDB" id="A0A812L4N8"/>
<gene>
    <name evidence="9" type="primary">RMV1</name>
    <name evidence="9" type="ORF">SNAT2548_LOCUS10717</name>
</gene>
<evidence type="ECO:0000313" key="9">
    <source>
        <dbReference type="EMBL" id="CAE7240094.1"/>
    </source>
</evidence>
<feature type="transmembrane region" description="Helical" evidence="7">
    <location>
        <begin position="65"/>
        <end position="86"/>
    </location>
</feature>
<dbReference type="Gene3D" id="1.20.1740.10">
    <property type="entry name" value="Amino acid/polyamine transporter I"/>
    <property type="match status" value="1"/>
</dbReference>